<dbReference type="SMART" id="SM00355">
    <property type="entry name" value="ZnF_C2H2"/>
    <property type="match status" value="7"/>
</dbReference>
<evidence type="ECO:0000313" key="7">
    <source>
        <dbReference type="EMBL" id="KAG6459866.1"/>
    </source>
</evidence>
<keyword evidence="2" id="KW-0677">Repeat</keyword>
<proteinExistence type="predicted"/>
<dbReference type="PROSITE" id="PS50157">
    <property type="entry name" value="ZINC_FINGER_C2H2_2"/>
    <property type="match status" value="4"/>
</dbReference>
<dbReference type="Pfam" id="PF12874">
    <property type="entry name" value="zf-met"/>
    <property type="match status" value="2"/>
</dbReference>
<keyword evidence="4" id="KW-0862">Zinc</keyword>
<dbReference type="GO" id="GO:0008270">
    <property type="term" value="F:zinc ion binding"/>
    <property type="evidence" value="ECO:0007669"/>
    <property type="project" value="UniProtKB-KW"/>
</dbReference>
<feature type="domain" description="C2H2-type" evidence="6">
    <location>
        <begin position="304"/>
        <end position="331"/>
    </location>
</feature>
<comment type="caution">
    <text evidence="7">The sequence shown here is derived from an EMBL/GenBank/DDBJ whole genome shotgun (WGS) entry which is preliminary data.</text>
</comment>
<evidence type="ECO:0000259" key="6">
    <source>
        <dbReference type="PROSITE" id="PS50157"/>
    </source>
</evidence>
<dbReference type="InterPro" id="IPR012934">
    <property type="entry name" value="Znf_AD"/>
</dbReference>
<protein>
    <recommendedName>
        <fullName evidence="6">C2H2-type domain-containing protein</fullName>
    </recommendedName>
</protein>
<feature type="domain" description="C2H2-type" evidence="6">
    <location>
        <begin position="401"/>
        <end position="428"/>
    </location>
</feature>
<accession>A0A921ZLQ8</accession>
<dbReference type="PANTHER" id="PTHR24379:SF121">
    <property type="entry name" value="C2H2-TYPE DOMAIN-CONTAINING PROTEIN"/>
    <property type="match status" value="1"/>
</dbReference>
<feature type="domain" description="C2H2-type" evidence="6">
    <location>
        <begin position="221"/>
        <end position="248"/>
    </location>
</feature>
<evidence type="ECO:0000256" key="2">
    <source>
        <dbReference type="ARBA" id="ARBA00022737"/>
    </source>
</evidence>
<dbReference type="PANTHER" id="PTHR24379">
    <property type="entry name" value="KRAB AND ZINC FINGER DOMAIN-CONTAINING"/>
    <property type="match status" value="1"/>
</dbReference>
<dbReference type="SMART" id="SM00868">
    <property type="entry name" value="zf-AD"/>
    <property type="match status" value="2"/>
</dbReference>
<keyword evidence="3 5" id="KW-0863">Zinc-finger</keyword>
<dbReference type="InterPro" id="IPR013087">
    <property type="entry name" value="Znf_C2H2_type"/>
</dbReference>
<dbReference type="Proteomes" id="UP000791440">
    <property type="component" value="Unassembled WGS sequence"/>
</dbReference>
<evidence type="ECO:0000256" key="3">
    <source>
        <dbReference type="ARBA" id="ARBA00022771"/>
    </source>
</evidence>
<evidence type="ECO:0000313" key="8">
    <source>
        <dbReference type="Proteomes" id="UP000791440"/>
    </source>
</evidence>
<gene>
    <name evidence="7" type="ORF">O3G_MSEX011658</name>
</gene>
<name>A0A921ZLQ8_MANSE</name>
<organism evidence="7 8">
    <name type="scientific">Manduca sexta</name>
    <name type="common">Tobacco hawkmoth</name>
    <name type="synonym">Tobacco hornworm</name>
    <dbReference type="NCBI Taxonomy" id="7130"/>
    <lineage>
        <taxon>Eukaryota</taxon>
        <taxon>Metazoa</taxon>
        <taxon>Ecdysozoa</taxon>
        <taxon>Arthropoda</taxon>
        <taxon>Hexapoda</taxon>
        <taxon>Insecta</taxon>
        <taxon>Pterygota</taxon>
        <taxon>Neoptera</taxon>
        <taxon>Endopterygota</taxon>
        <taxon>Lepidoptera</taxon>
        <taxon>Glossata</taxon>
        <taxon>Ditrysia</taxon>
        <taxon>Bombycoidea</taxon>
        <taxon>Sphingidae</taxon>
        <taxon>Sphinginae</taxon>
        <taxon>Sphingini</taxon>
        <taxon>Manduca</taxon>
    </lineage>
</organism>
<reference evidence="7" key="2">
    <citation type="submission" date="2020-12" db="EMBL/GenBank/DDBJ databases">
        <authorList>
            <person name="Kanost M."/>
        </authorList>
    </citation>
    <scope>NUCLEOTIDE SEQUENCE</scope>
</reference>
<evidence type="ECO:0000256" key="5">
    <source>
        <dbReference type="PROSITE-ProRule" id="PRU00042"/>
    </source>
</evidence>
<keyword evidence="1" id="KW-0479">Metal-binding</keyword>
<dbReference type="Pfam" id="PF00096">
    <property type="entry name" value="zf-C2H2"/>
    <property type="match status" value="2"/>
</dbReference>
<evidence type="ECO:0000256" key="1">
    <source>
        <dbReference type="ARBA" id="ARBA00022723"/>
    </source>
</evidence>
<reference evidence="7" key="1">
    <citation type="journal article" date="2016" name="Insect Biochem. Mol. Biol.">
        <title>Multifaceted biological insights from a draft genome sequence of the tobacco hornworm moth, Manduca sexta.</title>
        <authorList>
            <person name="Kanost M.R."/>
            <person name="Arrese E.L."/>
            <person name="Cao X."/>
            <person name="Chen Y.R."/>
            <person name="Chellapilla S."/>
            <person name="Goldsmith M.R."/>
            <person name="Grosse-Wilde E."/>
            <person name="Heckel D.G."/>
            <person name="Herndon N."/>
            <person name="Jiang H."/>
            <person name="Papanicolaou A."/>
            <person name="Qu J."/>
            <person name="Soulages J.L."/>
            <person name="Vogel H."/>
            <person name="Walters J."/>
            <person name="Waterhouse R.M."/>
            <person name="Ahn S.J."/>
            <person name="Almeida F.C."/>
            <person name="An C."/>
            <person name="Aqrawi P."/>
            <person name="Bretschneider A."/>
            <person name="Bryant W.B."/>
            <person name="Bucks S."/>
            <person name="Chao H."/>
            <person name="Chevignon G."/>
            <person name="Christen J.M."/>
            <person name="Clarke D.F."/>
            <person name="Dittmer N.T."/>
            <person name="Ferguson L.C.F."/>
            <person name="Garavelou S."/>
            <person name="Gordon K.H.J."/>
            <person name="Gunaratna R.T."/>
            <person name="Han Y."/>
            <person name="Hauser F."/>
            <person name="He Y."/>
            <person name="Heidel-Fischer H."/>
            <person name="Hirsh A."/>
            <person name="Hu Y."/>
            <person name="Jiang H."/>
            <person name="Kalra D."/>
            <person name="Klinner C."/>
            <person name="Konig C."/>
            <person name="Kovar C."/>
            <person name="Kroll A.R."/>
            <person name="Kuwar S.S."/>
            <person name="Lee S.L."/>
            <person name="Lehman R."/>
            <person name="Li K."/>
            <person name="Li Z."/>
            <person name="Liang H."/>
            <person name="Lovelace S."/>
            <person name="Lu Z."/>
            <person name="Mansfield J.H."/>
            <person name="McCulloch K.J."/>
            <person name="Mathew T."/>
            <person name="Morton B."/>
            <person name="Muzny D.M."/>
            <person name="Neunemann D."/>
            <person name="Ongeri F."/>
            <person name="Pauchet Y."/>
            <person name="Pu L.L."/>
            <person name="Pyrousis I."/>
            <person name="Rao X.J."/>
            <person name="Redding A."/>
            <person name="Roesel C."/>
            <person name="Sanchez-Gracia A."/>
            <person name="Schaack S."/>
            <person name="Shukla A."/>
            <person name="Tetreau G."/>
            <person name="Wang Y."/>
            <person name="Xiong G.H."/>
            <person name="Traut W."/>
            <person name="Walsh T.K."/>
            <person name="Worley K.C."/>
            <person name="Wu D."/>
            <person name="Wu W."/>
            <person name="Wu Y.Q."/>
            <person name="Zhang X."/>
            <person name="Zou Z."/>
            <person name="Zucker H."/>
            <person name="Briscoe A.D."/>
            <person name="Burmester T."/>
            <person name="Clem R.J."/>
            <person name="Feyereisen R."/>
            <person name="Grimmelikhuijzen C.J.P."/>
            <person name="Hamodrakas S.J."/>
            <person name="Hansson B.S."/>
            <person name="Huguet E."/>
            <person name="Jermiin L.S."/>
            <person name="Lan Q."/>
            <person name="Lehman H.K."/>
            <person name="Lorenzen M."/>
            <person name="Merzendorfer H."/>
            <person name="Michalopoulos I."/>
            <person name="Morton D.B."/>
            <person name="Muthukrishnan S."/>
            <person name="Oakeshott J.G."/>
            <person name="Palmer W."/>
            <person name="Park Y."/>
            <person name="Passarelli A.L."/>
            <person name="Rozas J."/>
            <person name="Schwartz L.M."/>
            <person name="Smith W."/>
            <person name="Southgate A."/>
            <person name="Vilcinskas A."/>
            <person name="Vogt R."/>
            <person name="Wang P."/>
            <person name="Werren J."/>
            <person name="Yu X.Q."/>
            <person name="Zhou J.J."/>
            <person name="Brown S.J."/>
            <person name="Scherer S.E."/>
            <person name="Richards S."/>
            <person name="Blissard G.W."/>
        </authorList>
    </citation>
    <scope>NUCLEOTIDE SEQUENCE</scope>
</reference>
<evidence type="ECO:0000256" key="4">
    <source>
        <dbReference type="ARBA" id="ARBA00022833"/>
    </source>
</evidence>
<sequence>MMEAAGESICAACLSIGRKMILVDDYSKKQCFMNIINEIPMRIPNKLLICWECNAIITRFIKFKDQVKQSYVIFLEYINKTVPLSSIKTNSKLCNHKLKTVSYQLGIELDNLKQEEPKILQIKEEVDFSDHSDDNRLLIDFKKNKIVAGKVKKKKKRKELQMYKEIELSEQEIAEERRQMALRDDYVNAMFRCEMCLETFPNGEDMKDHVYVKHELNASNFKCSVCECSFSSEVSFNYHKKKHKRRYQCALCGTKHATKRSASKHYGNAHWTSNIIQLSTKDQEMFGKTECIEELEDTKQSEAFPCEFCEKTFRWKTSLRKHLETHRIEAGQKRKPYCEPCRLSFTTSSNLRKHVKTSSKHQIQLKLWKLKQSLPQDTTNPEKEACIQQIKRSVNTAREQYPCPQCDKKFQWRGNLLRHLHSHEARANGELVCEPCNRTFSSIATYKQHMKISKKHVTENDFKTVQSCAATVARCTAASVGTAAARVRRASRGTRVCRGTCGACTGLSSDLLRLNVTLYLVTLTERCCQV</sequence>
<dbReference type="PROSITE" id="PS00028">
    <property type="entry name" value="ZINC_FINGER_C2H2_1"/>
    <property type="match status" value="4"/>
</dbReference>
<dbReference type="AlphaFoldDB" id="A0A921ZLQ8"/>
<dbReference type="EMBL" id="JH668642">
    <property type="protein sequence ID" value="KAG6459866.1"/>
    <property type="molecule type" value="Genomic_DNA"/>
</dbReference>
<dbReference type="GO" id="GO:0005634">
    <property type="term" value="C:nucleus"/>
    <property type="evidence" value="ECO:0007669"/>
    <property type="project" value="InterPro"/>
</dbReference>
<feature type="domain" description="C2H2-type" evidence="6">
    <location>
        <begin position="431"/>
        <end position="461"/>
    </location>
</feature>
<keyword evidence="8" id="KW-1185">Reference proteome</keyword>